<keyword evidence="2" id="KW-0805">Transcription regulation</keyword>
<dbReference type="InterPro" id="IPR000792">
    <property type="entry name" value="Tscrpt_reg_LuxR_C"/>
</dbReference>
<dbReference type="Gene3D" id="3.40.50.2300">
    <property type="match status" value="1"/>
</dbReference>
<dbReference type="PROSITE" id="PS50043">
    <property type="entry name" value="HTH_LUXR_2"/>
    <property type="match status" value="1"/>
</dbReference>
<comment type="caution">
    <text evidence="8">The sequence shown here is derived from an EMBL/GenBank/DDBJ whole genome shotgun (WGS) entry which is preliminary data.</text>
</comment>
<dbReference type="PROSITE" id="PS50110">
    <property type="entry name" value="RESPONSE_REGULATORY"/>
    <property type="match status" value="1"/>
</dbReference>
<keyword evidence="3 8" id="KW-0238">DNA-binding</keyword>
<dbReference type="AlphaFoldDB" id="A0A839UPP3"/>
<feature type="domain" description="Response regulatory" evidence="7">
    <location>
        <begin position="3"/>
        <end position="120"/>
    </location>
</feature>
<dbReference type="CDD" id="cd06170">
    <property type="entry name" value="LuxR_C_like"/>
    <property type="match status" value="1"/>
</dbReference>
<dbReference type="PRINTS" id="PR00038">
    <property type="entry name" value="HTHLUXR"/>
</dbReference>
<organism evidence="8 9">
    <name type="scientific">Simiduia aestuariiviva</name>
    <dbReference type="NCBI Taxonomy" id="1510459"/>
    <lineage>
        <taxon>Bacteria</taxon>
        <taxon>Pseudomonadati</taxon>
        <taxon>Pseudomonadota</taxon>
        <taxon>Gammaproteobacteria</taxon>
        <taxon>Cellvibrionales</taxon>
        <taxon>Cellvibrionaceae</taxon>
        <taxon>Simiduia</taxon>
    </lineage>
</organism>
<reference evidence="8 9" key="1">
    <citation type="submission" date="2020-08" db="EMBL/GenBank/DDBJ databases">
        <title>Genomic Encyclopedia of Type Strains, Phase III (KMG-III): the genomes of soil and plant-associated and newly described type strains.</title>
        <authorList>
            <person name="Whitman W."/>
        </authorList>
    </citation>
    <scope>NUCLEOTIDE SEQUENCE [LARGE SCALE GENOMIC DNA]</scope>
    <source>
        <strain evidence="8 9">CECT 8571</strain>
    </source>
</reference>
<keyword evidence="4" id="KW-0804">Transcription</keyword>
<feature type="domain" description="HTH luxR-type" evidence="6">
    <location>
        <begin position="148"/>
        <end position="213"/>
    </location>
</feature>
<evidence type="ECO:0000256" key="4">
    <source>
        <dbReference type="ARBA" id="ARBA00023163"/>
    </source>
</evidence>
<dbReference type="GO" id="GO:0003677">
    <property type="term" value="F:DNA binding"/>
    <property type="evidence" value="ECO:0007669"/>
    <property type="project" value="UniProtKB-KW"/>
</dbReference>
<dbReference type="CDD" id="cd17535">
    <property type="entry name" value="REC_NarL-like"/>
    <property type="match status" value="1"/>
</dbReference>
<evidence type="ECO:0000256" key="5">
    <source>
        <dbReference type="PROSITE-ProRule" id="PRU00169"/>
    </source>
</evidence>
<dbReference type="Proteomes" id="UP000559987">
    <property type="component" value="Unassembled WGS sequence"/>
</dbReference>
<evidence type="ECO:0000256" key="3">
    <source>
        <dbReference type="ARBA" id="ARBA00023125"/>
    </source>
</evidence>
<evidence type="ECO:0000313" key="8">
    <source>
        <dbReference type="EMBL" id="MBB3167397.1"/>
    </source>
</evidence>
<proteinExistence type="predicted"/>
<evidence type="ECO:0000256" key="1">
    <source>
        <dbReference type="ARBA" id="ARBA00022553"/>
    </source>
</evidence>
<dbReference type="SMART" id="SM00448">
    <property type="entry name" value="REC"/>
    <property type="match status" value="1"/>
</dbReference>
<gene>
    <name evidence="8" type="ORF">FHS30_000573</name>
</gene>
<dbReference type="SUPFAM" id="SSF52172">
    <property type="entry name" value="CheY-like"/>
    <property type="match status" value="1"/>
</dbReference>
<evidence type="ECO:0000259" key="7">
    <source>
        <dbReference type="PROSITE" id="PS50110"/>
    </source>
</evidence>
<dbReference type="RefSeq" id="WP_183908079.1">
    <property type="nucleotide sequence ID" value="NZ_JACHXZ010000001.1"/>
</dbReference>
<dbReference type="InterPro" id="IPR001789">
    <property type="entry name" value="Sig_transdc_resp-reg_receiver"/>
</dbReference>
<evidence type="ECO:0000313" key="9">
    <source>
        <dbReference type="Proteomes" id="UP000559987"/>
    </source>
</evidence>
<accession>A0A839UPP3</accession>
<dbReference type="SMART" id="SM00421">
    <property type="entry name" value="HTH_LUXR"/>
    <property type="match status" value="1"/>
</dbReference>
<dbReference type="PANTHER" id="PTHR43214">
    <property type="entry name" value="TWO-COMPONENT RESPONSE REGULATOR"/>
    <property type="match status" value="1"/>
</dbReference>
<dbReference type="GO" id="GO:0006355">
    <property type="term" value="P:regulation of DNA-templated transcription"/>
    <property type="evidence" value="ECO:0007669"/>
    <property type="project" value="InterPro"/>
</dbReference>
<evidence type="ECO:0000259" key="6">
    <source>
        <dbReference type="PROSITE" id="PS50043"/>
    </source>
</evidence>
<keyword evidence="9" id="KW-1185">Reference proteome</keyword>
<name>A0A839UPP3_9GAMM</name>
<dbReference type="GO" id="GO:0000160">
    <property type="term" value="P:phosphorelay signal transduction system"/>
    <property type="evidence" value="ECO:0007669"/>
    <property type="project" value="InterPro"/>
</dbReference>
<dbReference type="PROSITE" id="PS00622">
    <property type="entry name" value="HTH_LUXR_1"/>
    <property type="match status" value="1"/>
</dbReference>
<dbReference type="InterPro" id="IPR016032">
    <property type="entry name" value="Sig_transdc_resp-reg_C-effctor"/>
</dbReference>
<dbReference type="SUPFAM" id="SSF46894">
    <property type="entry name" value="C-terminal effector domain of the bipartite response regulators"/>
    <property type="match status" value="1"/>
</dbReference>
<dbReference type="InterPro" id="IPR058245">
    <property type="entry name" value="NreC/VraR/RcsB-like_REC"/>
</dbReference>
<feature type="modified residue" description="4-aspartylphosphate" evidence="5">
    <location>
        <position position="54"/>
    </location>
</feature>
<sequence>MLKVMVVDDQALVRRGFAMVLGHEPDIDVVAEAGNGLEAIAAAGTFSPDVILMDIRMPEMDGLEATAKILAEEDCTARVIILTTFDPDEYVYRALRAGASGFVLKDIPPEQLVEAVRTVADGGAMLSPAITQRLIQQFSEPSSVNTTLATRLERLTAREQDVLTALADGKNNAEIANQLHIGAATVKSHVSSLLSKLGLRDRAQAVVFAYECGLVKIGDRHVGY</sequence>
<dbReference type="Pfam" id="PF00072">
    <property type="entry name" value="Response_reg"/>
    <property type="match status" value="1"/>
</dbReference>
<protein>
    <submittedName>
        <fullName evidence="8">DNA-binding NarL/FixJ family response regulator</fullName>
    </submittedName>
</protein>
<keyword evidence="1 5" id="KW-0597">Phosphoprotein</keyword>
<evidence type="ECO:0000256" key="2">
    <source>
        <dbReference type="ARBA" id="ARBA00023015"/>
    </source>
</evidence>
<dbReference type="InterPro" id="IPR039420">
    <property type="entry name" value="WalR-like"/>
</dbReference>
<dbReference type="InterPro" id="IPR011006">
    <property type="entry name" value="CheY-like_superfamily"/>
</dbReference>
<dbReference type="Pfam" id="PF00196">
    <property type="entry name" value="GerE"/>
    <property type="match status" value="1"/>
</dbReference>
<dbReference type="EMBL" id="JACHXZ010000001">
    <property type="protein sequence ID" value="MBB3167397.1"/>
    <property type="molecule type" value="Genomic_DNA"/>
</dbReference>
<dbReference type="PANTHER" id="PTHR43214:SF24">
    <property type="entry name" value="TRANSCRIPTIONAL REGULATORY PROTEIN NARL-RELATED"/>
    <property type="match status" value="1"/>
</dbReference>